<proteinExistence type="predicted"/>
<keyword evidence="1" id="KW-1133">Transmembrane helix</keyword>
<evidence type="ECO:0000256" key="1">
    <source>
        <dbReference type="SAM" id="Phobius"/>
    </source>
</evidence>
<sequence>MKSVVEEVITSGAVTLAGLILWLFLPVFQIKGINYDLSITPIGFKTVLFNQSYILISPLTITALVFFALSAIIPFIWTSTRYSLYLSLASSLLGVAMIVNSFIFQERYLHFNGYSVLPTETGYFYISFPLSSTYNLPLFLLFIGAGFSMVNAITKARWLPVRRLSLIEKMNFKLKNNELIKGLSLFVDNLGVDAKVEERAIKTSGLIITKADSRTELPNDLSIFFPQGEVIIMGEDGALHIDEDRNVQYLTVEEGLKLAMIKLIERSSLKRGEVAELYE</sequence>
<name>F4G2T9_METCR</name>
<dbReference type="eggNOG" id="arCOG10175">
    <property type="taxonomic scope" value="Archaea"/>
</dbReference>
<evidence type="ECO:0000313" key="3">
    <source>
        <dbReference type="Proteomes" id="UP000007812"/>
    </source>
</evidence>
<gene>
    <name evidence="2" type="ordered locus">Mcup_1032</name>
</gene>
<dbReference type="OrthoDB" id="26975at2157"/>
<feature type="transmembrane region" description="Helical" evidence="1">
    <location>
        <begin position="134"/>
        <end position="153"/>
    </location>
</feature>
<evidence type="ECO:0000313" key="2">
    <source>
        <dbReference type="EMBL" id="AEB95137.1"/>
    </source>
</evidence>
<reference evidence="2 3" key="1">
    <citation type="journal article" date="2011" name="J. Bacteriol.">
        <title>Complete genome sequence of Metallosphaera cuprina, a metal sulfide-oxidizing archaeon from a hot spring.</title>
        <authorList>
            <person name="Liu L.J."/>
            <person name="You X.Y."/>
            <person name="Zheng H."/>
            <person name="Wang S."/>
            <person name="Jiang C.Y."/>
            <person name="Liu S.J."/>
        </authorList>
    </citation>
    <scope>NUCLEOTIDE SEQUENCE [LARGE SCALE GENOMIC DNA]</scope>
    <source>
        <strain evidence="2 3">Ar-4</strain>
    </source>
</reference>
<dbReference type="AlphaFoldDB" id="F4G2T9"/>
<feature type="transmembrane region" description="Helical" evidence="1">
    <location>
        <begin position="84"/>
        <end position="104"/>
    </location>
</feature>
<keyword evidence="1" id="KW-0812">Transmembrane</keyword>
<dbReference type="GeneID" id="25394691"/>
<dbReference type="Proteomes" id="UP000007812">
    <property type="component" value="Chromosome"/>
</dbReference>
<organism evidence="2 3">
    <name type="scientific">Metallosphaera cuprina (strain Ar-4)</name>
    <dbReference type="NCBI Taxonomy" id="1006006"/>
    <lineage>
        <taxon>Archaea</taxon>
        <taxon>Thermoproteota</taxon>
        <taxon>Thermoprotei</taxon>
        <taxon>Sulfolobales</taxon>
        <taxon>Sulfolobaceae</taxon>
        <taxon>Metallosphaera</taxon>
    </lineage>
</organism>
<keyword evidence="3" id="KW-1185">Reference proteome</keyword>
<dbReference type="RefSeq" id="WP_013737635.1">
    <property type="nucleotide sequence ID" value="NC_015435.1"/>
</dbReference>
<keyword evidence="1" id="KW-0472">Membrane</keyword>
<protein>
    <submittedName>
        <fullName evidence="2">Uncharacterized protein</fullName>
    </submittedName>
</protein>
<dbReference type="KEGG" id="mcn:Mcup_1032"/>
<feature type="transmembrane region" description="Helical" evidence="1">
    <location>
        <begin position="12"/>
        <end position="33"/>
    </location>
</feature>
<feature type="transmembrane region" description="Helical" evidence="1">
    <location>
        <begin position="53"/>
        <end position="77"/>
    </location>
</feature>
<dbReference type="EMBL" id="CP002656">
    <property type="protein sequence ID" value="AEB95137.1"/>
    <property type="molecule type" value="Genomic_DNA"/>
</dbReference>
<dbReference type="HOGENOM" id="CLU_086888_0_0_2"/>
<dbReference type="PATRIC" id="fig|1006006.8.peg.1024"/>
<accession>F4G2T9</accession>